<gene>
    <name evidence="4" type="ORF">Rhe02_87820</name>
</gene>
<feature type="domain" description="Nudix hydrolase" evidence="3">
    <location>
        <begin position="2"/>
        <end position="140"/>
    </location>
</feature>
<evidence type="ECO:0000313" key="4">
    <source>
        <dbReference type="EMBL" id="GIH10715.1"/>
    </source>
</evidence>
<dbReference type="InterPro" id="IPR000086">
    <property type="entry name" value="NUDIX_hydrolase_dom"/>
</dbReference>
<evidence type="ECO:0000256" key="2">
    <source>
        <dbReference type="ARBA" id="ARBA00022801"/>
    </source>
</evidence>
<dbReference type="PROSITE" id="PS51462">
    <property type="entry name" value="NUDIX"/>
    <property type="match status" value="1"/>
</dbReference>
<keyword evidence="2" id="KW-0378">Hydrolase</keyword>
<reference evidence="4" key="1">
    <citation type="submission" date="2021-01" db="EMBL/GenBank/DDBJ databases">
        <title>Whole genome shotgun sequence of Rhizocola hellebori NBRC 109834.</title>
        <authorList>
            <person name="Komaki H."/>
            <person name="Tamura T."/>
        </authorList>
    </citation>
    <scope>NUCLEOTIDE SEQUENCE</scope>
    <source>
        <strain evidence="4">NBRC 109834</strain>
    </source>
</reference>
<proteinExistence type="predicted"/>
<protein>
    <recommendedName>
        <fullName evidence="3">Nudix hydrolase domain-containing protein</fullName>
    </recommendedName>
</protein>
<dbReference type="PANTHER" id="PTHR43046">
    <property type="entry name" value="GDP-MANNOSE MANNOSYL HYDROLASE"/>
    <property type="match status" value="1"/>
</dbReference>
<sequence length="157" mass="17045">MELDRIVLVALVNRRGEVLLRSRDQVSTVRANRWSLPGGGAERDESAETAAVRLVREQTSLSVDSPLRSAWWGRLTSPRAEVRLFAASTKATTADLPFDPVPGALSRFGGYVLEFVPGAEVLSGRSFTPASGFVLPNFLGSGLYRELTTVTDPDKLV</sequence>
<dbReference type="Proteomes" id="UP000612899">
    <property type="component" value="Unassembled WGS sequence"/>
</dbReference>
<dbReference type="EMBL" id="BONY01000104">
    <property type="protein sequence ID" value="GIH10715.1"/>
    <property type="molecule type" value="Genomic_DNA"/>
</dbReference>
<evidence type="ECO:0000259" key="3">
    <source>
        <dbReference type="PROSITE" id="PS51462"/>
    </source>
</evidence>
<dbReference type="AlphaFoldDB" id="A0A8J3QJ73"/>
<dbReference type="InterPro" id="IPR015797">
    <property type="entry name" value="NUDIX_hydrolase-like_dom_sf"/>
</dbReference>
<dbReference type="PANTHER" id="PTHR43046:SF2">
    <property type="entry name" value="8-OXO-DGTP DIPHOSPHATASE-RELATED"/>
    <property type="match status" value="1"/>
</dbReference>
<evidence type="ECO:0000256" key="1">
    <source>
        <dbReference type="ARBA" id="ARBA00001946"/>
    </source>
</evidence>
<evidence type="ECO:0000313" key="5">
    <source>
        <dbReference type="Proteomes" id="UP000612899"/>
    </source>
</evidence>
<comment type="cofactor">
    <cofactor evidence="1">
        <name>Mg(2+)</name>
        <dbReference type="ChEBI" id="CHEBI:18420"/>
    </cofactor>
</comment>
<dbReference type="GO" id="GO:0016787">
    <property type="term" value="F:hydrolase activity"/>
    <property type="evidence" value="ECO:0007669"/>
    <property type="project" value="UniProtKB-KW"/>
</dbReference>
<organism evidence="4 5">
    <name type="scientific">Rhizocola hellebori</name>
    <dbReference type="NCBI Taxonomy" id="1392758"/>
    <lineage>
        <taxon>Bacteria</taxon>
        <taxon>Bacillati</taxon>
        <taxon>Actinomycetota</taxon>
        <taxon>Actinomycetes</taxon>
        <taxon>Micromonosporales</taxon>
        <taxon>Micromonosporaceae</taxon>
        <taxon>Rhizocola</taxon>
    </lineage>
</organism>
<comment type="caution">
    <text evidence="4">The sequence shown here is derived from an EMBL/GenBank/DDBJ whole genome shotgun (WGS) entry which is preliminary data.</text>
</comment>
<dbReference type="RefSeq" id="WP_203914434.1">
    <property type="nucleotide sequence ID" value="NZ_BONY01000104.1"/>
</dbReference>
<keyword evidence="5" id="KW-1185">Reference proteome</keyword>
<dbReference type="Gene3D" id="3.90.79.10">
    <property type="entry name" value="Nucleoside Triphosphate Pyrophosphohydrolase"/>
    <property type="match status" value="1"/>
</dbReference>
<dbReference type="CDD" id="cd02883">
    <property type="entry name" value="NUDIX_Hydrolase"/>
    <property type="match status" value="1"/>
</dbReference>
<accession>A0A8J3QJ73</accession>
<dbReference type="SUPFAM" id="SSF55811">
    <property type="entry name" value="Nudix"/>
    <property type="match status" value="1"/>
</dbReference>
<dbReference type="Pfam" id="PF00293">
    <property type="entry name" value="NUDIX"/>
    <property type="match status" value="1"/>
</dbReference>
<name>A0A8J3QJ73_9ACTN</name>